<dbReference type="Pfam" id="PF13360">
    <property type="entry name" value="PQQ_2"/>
    <property type="match status" value="1"/>
</dbReference>
<gene>
    <name evidence="7" type="ORF">SAMN06296052_11885</name>
</gene>
<keyword evidence="8" id="KW-1185">Reference proteome</keyword>
<accession>A0A239IRU3</accession>
<dbReference type="OrthoDB" id="9816081at2"/>
<feature type="chain" id="PRO_5013189984" evidence="4">
    <location>
        <begin position="31"/>
        <end position="501"/>
    </location>
</feature>
<dbReference type="EMBL" id="FZOQ01000018">
    <property type="protein sequence ID" value="SNS96506.1"/>
    <property type="molecule type" value="Genomic_DNA"/>
</dbReference>
<evidence type="ECO:0000259" key="6">
    <source>
        <dbReference type="Pfam" id="PF13360"/>
    </source>
</evidence>
<dbReference type="InterPro" id="IPR002372">
    <property type="entry name" value="PQQ_rpt_dom"/>
</dbReference>
<keyword evidence="3" id="KW-0560">Oxidoreductase</keyword>
<evidence type="ECO:0000256" key="2">
    <source>
        <dbReference type="ARBA" id="ARBA00008156"/>
    </source>
</evidence>
<evidence type="ECO:0000256" key="4">
    <source>
        <dbReference type="SAM" id="SignalP"/>
    </source>
</evidence>
<organism evidence="7 8">
    <name type="scientific">Pontibacter ummariensis</name>
    <dbReference type="NCBI Taxonomy" id="1610492"/>
    <lineage>
        <taxon>Bacteria</taxon>
        <taxon>Pseudomonadati</taxon>
        <taxon>Bacteroidota</taxon>
        <taxon>Cytophagia</taxon>
        <taxon>Cytophagales</taxon>
        <taxon>Hymenobacteraceae</taxon>
        <taxon>Pontibacter</taxon>
    </lineage>
</organism>
<dbReference type="AlphaFoldDB" id="A0A239IRU3"/>
<evidence type="ECO:0000256" key="3">
    <source>
        <dbReference type="ARBA" id="ARBA00023002"/>
    </source>
</evidence>
<feature type="domain" description="Pyrrolo-quinoline quinone repeat" evidence="6">
    <location>
        <begin position="401"/>
        <end position="476"/>
    </location>
</feature>
<dbReference type="Pfam" id="PF01011">
    <property type="entry name" value="PQQ"/>
    <property type="match status" value="1"/>
</dbReference>
<name>A0A239IRU3_9BACT</name>
<evidence type="ECO:0000256" key="1">
    <source>
        <dbReference type="ARBA" id="ARBA00001931"/>
    </source>
</evidence>
<evidence type="ECO:0000313" key="8">
    <source>
        <dbReference type="Proteomes" id="UP000198432"/>
    </source>
</evidence>
<dbReference type="SUPFAM" id="SSF50998">
    <property type="entry name" value="Quinoprotein alcohol dehydrogenase-like"/>
    <property type="match status" value="1"/>
</dbReference>
<comment type="cofactor">
    <cofactor evidence="1">
        <name>pyrroloquinoline quinone</name>
        <dbReference type="ChEBI" id="CHEBI:58442"/>
    </cofactor>
</comment>
<feature type="signal peptide" evidence="4">
    <location>
        <begin position="1"/>
        <end position="30"/>
    </location>
</feature>
<dbReference type="InterPro" id="IPR018391">
    <property type="entry name" value="PQQ_b-propeller_rpt"/>
</dbReference>
<dbReference type="RefSeq" id="WP_089320615.1">
    <property type="nucleotide sequence ID" value="NZ_FZOQ01000018.1"/>
</dbReference>
<reference evidence="8" key="1">
    <citation type="submission" date="2017-06" db="EMBL/GenBank/DDBJ databases">
        <authorList>
            <person name="Varghese N."/>
            <person name="Submissions S."/>
        </authorList>
    </citation>
    <scope>NUCLEOTIDE SEQUENCE [LARGE SCALE GENOMIC DNA]</scope>
    <source>
        <strain evidence="8">NKM1</strain>
    </source>
</reference>
<dbReference type="Gene3D" id="2.140.10.10">
    <property type="entry name" value="Quinoprotein alcohol dehydrogenase-like superfamily"/>
    <property type="match status" value="1"/>
</dbReference>
<dbReference type="PROSITE" id="PS51257">
    <property type="entry name" value="PROKAR_LIPOPROTEIN"/>
    <property type="match status" value="1"/>
</dbReference>
<dbReference type="SMART" id="SM00564">
    <property type="entry name" value="PQQ"/>
    <property type="match status" value="6"/>
</dbReference>
<evidence type="ECO:0000313" key="7">
    <source>
        <dbReference type="EMBL" id="SNS96506.1"/>
    </source>
</evidence>
<keyword evidence="4" id="KW-0732">Signal</keyword>
<evidence type="ECO:0000259" key="5">
    <source>
        <dbReference type="Pfam" id="PF01011"/>
    </source>
</evidence>
<feature type="domain" description="Pyrrolo-quinoline quinone repeat" evidence="5">
    <location>
        <begin position="248"/>
        <end position="358"/>
    </location>
</feature>
<dbReference type="PANTHER" id="PTHR32303:SF10">
    <property type="entry name" value="OUTER MEMBRANE PROTEIN ASSEMBLY FACTOR BAMB"/>
    <property type="match status" value="1"/>
</dbReference>
<sequence>MKTFTHTLFRRLAAPLVLGAALLTSCNTSAPTEAETTETEAVAVVAAAEAPAAAPINRNPLVEETLWNQHATLKSTINSTNVSNLKMDWKYATPTPVSHAPLVDDTGIYFGDWGGTVYKVDRNGQLIWKKDIEQPKKMWPWHGFAGTGTLGDGKLFEASVEGTAFAINPATGDVLWKTRFTDDQEAGNLSTLLYHDGLVYIGVQSVEEPLTTIKKGFVPDFQGKVVALNANTGALAWERVLVTPPHTGVPMWTSFALDPDQNTLFFTTGNNYTGEATELSDAIIAVDAKTGEIKWANQVTQHDVWTPADPEGPDYDFGGGAQLFVANVDGQDRKLVGGAQKSGFYHVFDATTGQKIWSTSFGYGGVDGGMHGEASIGQGRVLGWANNSYHHHQPPGKYPLSVKALNAATGSHEWVINHAQPAAIVPGYLANDVYFVGSLDGTLQAYHTADGKQLMSTKAPAPIISWLWVEGNSLYFGGGVPDMFKWADKGENGMYAYSVKQ</sequence>
<comment type="similarity">
    <text evidence="2">Belongs to the bacterial PQQ dehydrogenase family.</text>
</comment>
<dbReference type="PANTHER" id="PTHR32303">
    <property type="entry name" value="QUINOPROTEIN ALCOHOL DEHYDROGENASE (CYTOCHROME C)"/>
    <property type="match status" value="1"/>
</dbReference>
<protein>
    <submittedName>
        <fullName evidence="7">Polyvinyl alcohol dehydrogenase (Cytochrome)</fullName>
    </submittedName>
</protein>
<dbReference type="InterPro" id="IPR011047">
    <property type="entry name" value="Quinoprotein_ADH-like_sf"/>
</dbReference>
<dbReference type="Proteomes" id="UP000198432">
    <property type="component" value="Unassembled WGS sequence"/>
</dbReference>
<proteinExistence type="inferred from homology"/>
<dbReference type="GO" id="GO:0016491">
    <property type="term" value="F:oxidoreductase activity"/>
    <property type="evidence" value="ECO:0007669"/>
    <property type="project" value="UniProtKB-KW"/>
</dbReference>